<evidence type="ECO:0000313" key="3">
    <source>
        <dbReference type="Proteomes" id="UP000002668"/>
    </source>
</evidence>
<accession>E5A5J7</accession>
<proteinExistence type="predicted"/>
<name>E5A5J7_LEPMJ</name>
<feature type="compositionally biased region" description="Polar residues" evidence="1">
    <location>
        <begin position="256"/>
        <end position="271"/>
    </location>
</feature>
<keyword evidence="3" id="KW-1185">Reference proteome</keyword>
<dbReference type="GeneID" id="13282110"/>
<evidence type="ECO:0000256" key="1">
    <source>
        <dbReference type="SAM" id="MobiDB-lite"/>
    </source>
</evidence>
<feature type="compositionally biased region" description="Polar residues" evidence="1">
    <location>
        <begin position="289"/>
        <end position="304"/>
    </location>
</feature>
<dbReference type="VEuPathDB" id="FungiDB:LEMA_P081340.1"/>
<feature type="compositionally biased region" description="Low complexity" evidence="1">
    <location>
        <begin position="273"/>
        <end position="286"/>
    </location>
</feature>
<gene>
    <name evidence="2" type="ORF">LEMA_P081340.1</name>
</gene>
<dbReference type="HOGENOM" id="CLU_477397_0_0_1"/>
<dbReference type="EMBL" id="FP929134">
    <property type="protein sequence ID" value="CBX98895.1"/>
    <property type="molecule type" value="Genomic_DNA"/>
</dbReference>
<reference evidence="3" key="1">
    <citation type="journal article" date="2011" name="Nat. Commun.">
        <title>Effector diversification within compartments of the Leptosphaeria maculans genome affected by Repeat-Induced Point mutations.</title>
        <authorList>
            <person name="Rouxel T."/>
            <person name="Grandaubert J."/>
            <person name="Hane J.K."/>
            <person name="Hoede C."/>
            <person name="van de Wouw A.P."/>
            <person name="Couloux A."/>
            <person name="Dominguez V."/>
            <person name="Anthouard V."/>
            <person name="Bally P."/>
            <person name="Bourras S."/>
            <person name="Cozijnsen A.J."/>
            <person name="Ciuffetti L.M."/>
            <person name="Degrave A."/>
            <person name="Dilmaghani A."/>
            <person name="Duret L."/>
            <person name="Fudal I."/>
            <person name="Goodwin S.B."/>
            <person name="Gout L."/>
            <person name="Glaser N."/>
            <person name="Linglin J."/>
            <person name="Kema G.H.J."/>
            <person name="Lapalu N."/>
            <person name="Lawrence C.B."/>
            <person name="May K."/>
            <person name="Meyer M."/>
            <person name="Ollivier B."/>
            <person name="Poulain J."/>
            <person name="Schoch C.L."/>
            <person name="Simon A."/>
            <person name="Spatafora J.W."/>
            <person name="Stachowiak A."/>
            <person name="Turgeon B.G."/>
            <person name="Tyler B.M."/>
            <person name="Vincent D."/>
            <person name="Weissenbach J."/>
            <person name="Amselem J."/>
            <person name="Quesneville H."/>
            <person name="Oliver R.P."/>
            <person name="Wincker P."/>
            <person name="Balesdent M.-H."/>
            <person name="Howlett B.J."/>
        </authorList>
    </citation>
    <scope>NUCLEOTIDE SEQUENCE [LARGE SCALE GENOMIC DNA]</scope>
    <source>
        <strain evidence="3">JN3 / isolate v23.1.3 / race Av1-4-5-6-7-8</strain>
    </source>
</reference>
<organism evidence="3">
    <name type="scientific">Leptosphaeria maculans (strain JN3 / isolate v23.1.3 / race Av1-4-5-6-7-8)</name>
    <name type="common">Blackleg fungus</name>
    <name type="synonym">Phoma lingam</name>
    <dbReference type="NCBI Taxonomy" id="985895"/>
    <lineage>
        <taxon>Eukaryota</taxon>
        <taxon>Fungi</taxon>
        <taxon>Dikarya</taxon>
        <taxon>Ascomycota</taxon>
        <taxon>Pezizomycotina</taxon>
        <taxon>Dothideomycetes</taxon>
        <taxon>Pleosporomycetidae</taxon>
        <taxon>Pleosporales</taxon>
        <taxon>Pleosporineae</taxon>
        <taxon>Leptosphaeriaceae</taxon>
        <taxon>Plenodomus</taxon>
        <taxon>Plenodomus lingam/Leptosphaeria maculans species complex</taxon>
    </lineage>
</organism>
<sequence>MAEVFGAVVGGITVCHGLIKVCKKIHKALNRVQYAREDIAQLADEGIIFADLFKTFEGTWDEDMERSIDTSLATQRLSCWTEALVDDLRQILVKVKALTLDGNRDQSFALVFRAHLDWFFKKGAVERLRASLSVARIYMNGYFTIVEIQKLIQLKEVLIRALRVSALRQQYKTKFDMRLEDKLESVIQDLYDKTTVYDATDRIMKSARRKLAMAEQKSLRNQSNSQTELLLAFTESVEKCARNIIPASKSRKRTRSATPSVASRTTSYDTDSNARPSPASSRKAANIPRTMTSQSGIRTNSKSQPGPHLDPRTVKVSLNPSQTKLPQKEAVILSPRTIRTESALDFRIITEKVGRHTISMYPQAVKFNDHYFDVANGKHVRTFYQALRKNVDRLDGLDRALKSYCGEEGEWNELPGWRIQLQGWKAAVIVEGDLGRLKEASNCAPSPGVLASSSKYLCFEENIPLQIQGSRASHNCTKIIRTCPKTFYRYFDGYKLLETAWFDFTTFLYNHVFRADSIVFFLGDKYGSLMNRNLRLSLDLVQNPAMSLSLHLRNMHNPVSRFQKQWYSIEY</sequence>
<protein>
    <submittedName>
        <fullName evidence="2">Predicted protein</fullName>
    </submittedName>
</protein>
<feature type="region of interest" description="Disordered" evidence="1">
    <location>
        <begin position="248"/>
        <end position="314"/>
    </location>
</feature>
<dbReference type="InParanoid" id="E5A5J7"/>
<dbReference type="Proteomes" id="UP000002668">
    <property type="component" value="Genome"/>
</dbReference>
<dbReference type="OrthoDB" id="3795238at2759"/>
<evidence type="ECO:0000313" key="2">
    <source>
        <dbReference type="EMBL" id="CBX98895.1"/>
    </source>
</evidence>
<dbReference type="AlphaFoldDB" id="E5A5J7"/>